<keyword evidence="2" id="KW-1185">Reference proteome</keyword>
<comment type="caution">
    <text evidence="1">The sequence shown here is derived from an EMBL/GenBank/DDBJ whole genome shotgun (WGS) entry which is preliminary data.</text>
</comment>
<name>A0A0W0TGK1_LEGER</name>
<proteinExistence type="predicted"/>
<reference evidence="1 2" key="1">
    <citation type="submission" date="2015-11" db="EMBL/GenBank/DDBJ databases">
        <title>Genomic analysis of 38 Legionella species identifies large and diverse effector repertoires.</title>
        <authorList>
            <person name="Burstein D."/>
            <person name="Amaro F."/>
            <person name="Zusman T."/>
            <person name="Lifshitz Z."/>
            <person name="Cohen O."/>
            <person name="Gilbert J.A."/>
            <person name="Pupko T."/>
            <person name="Shuman H.A."/>
            <person name="Segal G."/>
        </authorList>
    </citation>
    <scope>NUCLEOTIDE SEQUENCE [LARGE SCALE GENOMIC DNA]</scope>
    <source>
        <strain evidence="1 2">SE-32A-C8</strain>
    </source>
</reference>
<dbReference type="AlphaFoldDB" id="A0A0W0TGK1"/>
<dbReference type="STRING" id="448.Lery_2869"/>
<accession>A0A0W0TGK1</accession>
<evidence type="ECO:0000313" key="1">
    <source>
        <dbReference type="EMBL" id="KTC94702.1"/>
    </source>
</evidence>
<dbReference type="RefSeq" id="WP_058527930.1">
    <property type="nucleotide sequence ID" value="NZ_LNYA01000034.1"/>
</dbReference>
<evidence type="ECO:0000313" key="2">
    <source>
        <dbReference type="Proteomes" id="UP000054773"/>
    </source>
</evidence>
<organism evidence="1 2">
    <name type="scientific">Legionella erythra</name>
    <dbReference type="NCBI Taxonomy" id="448"/>
    <lineage>
        <taxon>Bacteria</taxon>
        <taxon>Pseudomonadati</taxon>
        <taxon>Pseudomonadota</taxon>
        <taxon>Gammaproteobacteria</taxon>
        <taxon>Legionellales</taxon>
        <taxon>Legionellaceae</taxon>
        <taxon>Legionella</taxon>
    </lineage>
</organism>
<dbReference type="PATRIC" id="fig|448.7.peg.3013"/>
<sequence length="141" mass="16796">MKMPKLLTGYLERLSECFFKHYGDEGHTYFGTRGLKNFCNDMFLGKNRYKNFKTVVFHWPVTNPAWLESQELKSGEDWYARIICGHYHERYLMDAILTKADAPQSQAVSRFELDRCKRLTKQQFQHELRQINPERAEALLK</sequence>
<protein>
    <submittedName>
        <fullName evidence="1">Uncharacterized protein</fullName>
    </submittedName>
</protein>
<dbReference type="EMBL" id="LNYA01000034">
    <property type="protein sequence ID" value="KTC94702.1"/>
    <property type="molecule type" value="Genomic_DNA"/>
</dbReference>
<gene>
    <name evidence="1" type="ORF">Lery_2869</name>
</gene>
<dbReference type="Proteomes" id="UP000054773">
    <property type="component" value="Unassembled WGS sequence"/>
</dbReference>